<dbReference type="Proteomes" id="UP000267469">
    <property type="component" value="Unassembled WGS sequence"/>
</dbReference>
<evidence type="ECO:0000313" key="3">
    <source>
        <dbReference type="Proteomes" id="UP000267469"/>
    </source>
</evidence>
<keyword evidence="1" id="KW-0732">Signal</keyword>
<feature type="signal peptide" evidence="1">
    <location>
        <begin position="1"/>
        <end position="19"/>
    </location>
</feature>
<accession>A0A3N0EEJ5</accession>
<dbReference type="AlphaFoldDB" id="A0A3N0EEJ5"/>
<dbReference type="OrthoDB" id="846879at2"/>
<evidence type="ECO:0008006" key="4">
    <source>
        <dbReference type="Google" id="ProtNLM"/>
    </source>
</evidence>
<evidence type="ECO:0000313" key="2">
    <source>
        <dbReference type="EMBL" id="RNL86298.1"/>
    </source>
</evidence>
<dbReference type="InterPro" id="IPR010870">
    <property type="entry name" value="Porin_O/P"/>
</dbReference>
<feature type="chain" id="PRO_5017990239" description="Porin" evidence="1">
    <location>
        <begin position="20"/>
        <end position="396"/>
    </location>
</feature>
<sequence>MRFIIPCVLVIMFMPKVTAQRQQQIDTTIHGMTPIIPVERVELLKKVDFIAHMQTSLNNYFGDGEYTGSKFELNQFRLEIRGDVFEDKVYFRFRDRYTKETEPQSVDNMSHSTDIAYIGYRISPKTSIAIGKMSAAWGGYEFDLNPIDIYEYNDIVESADNFLTGLQFNWQVSSDHGLSFQILNSRTRTFEEIYGEIPNMERAKFPAAYVIDWQGKFLAGKFKTLWSFSVFQEAKTDKPVNMYYVALGNQFTTEKLLIQYDFKWSREDLDRTSIISDLIPDDVIPHAVRNTDYVEHWVRLVYPINKNWTVSAIGMVSDAYWRDRPNPETTGTHFRTSWGIIPSIEFFPIKNYNLKFFGSYVGRFYRYNNYAKTNFNAVNTNTGRIMVGLIAPLLFL</sequence>
<keyword evidence="3" id="KW-1185">Reference proteome</keyword>
<comment type="caution">
    <text evidence="2">The sequence shown here is derived from an EMBL/GenBank/DDBJ whole genome shotgun (WGS) entry which is preliminary data.</text>
</comment>
<organism evidence="2 3">
    <name type="scientific">Sinomicrobium pectinilyticum</name>
    <dbReference type="NCBI Taxonomy" id="1084421"/>
    <lineage>
        <taxon>Bacteria</taxon>
        <taxon>Pseudomonadati</taxon>
        <taxon>Bacteroidota</taxon>
        <taxon>Flavobacteriia</taxon>
        <taxon>Flavobacteriales</taxon>
        <taxon>Flavobacteriaceae</taxon>
        <taxon>Sinomicrobium</taxon>
    </lineage>
</organism>
<dbReference type="Pfam" id="PF07396">
    <property type="entry name" value="Porin_O_P"/>
    <property type="match status" value="1"/>
</dbReference>
<dbReference type="EMBL" id="RJTM01000082">
    <property type="protein sequence ID" value="RNL86298.1"/>
    <property type="molecule type" value="Genomic_DNA"/>
</dbReference>
<evidence type="ECO:0000256" key="1">
    <source>
        <dbReference type="SAM" id="SignalP"/>
    </source>
</evidence>
<gene>
    <name evidence="2" type="ORF">ED312_11500</name>
</gene>
<reference evidence="2 3" key="1">
    <citation type="submission" date="2018-10" db="EMBL/GenBank/DDBJ databases">
        <title>Sinomicrobium pectinilyticum sp. nov., a pectinase-producing bacterium isolated from alkaline and saline soil, and emended description of the genus Sinomicrobium.</title>
        <authorList>
            <person name="Cheng B."/>
            <person name="Li C."/>
            <person name="Lai Q."/>
            <person name="Du M."/>
            <person name="Shao Z."/>
            <person name="Xu P."/>
            <person name="Yang C."/>
        </authorList>
    </citation>
    <scope>NUCLEOTIDE SEQUENCE [LARGE SCALE GENOMIC DNA]</scope>
    <source>
        <strain evidence="2 3">5DNS001</strain>
    </source>
</reference>
<proteinExistence type="predicted"/>
<protein>
    <recommendedName>
        <fullName evidence="4">Porin</fullName>
    </recommendedName>
</protein>
<dbReference type="RefSeq" id="WP_123216164.1">
    <property type="nucleotide sequence ID" value="NZ_RJTM01000082.1"/>
</dbReference>
<name>A0A3N0EEJ5_SINP1</name>